<protein>
    <recommendedName>
        <fullName evidence="1">Methyltransferase type 11 domain-containing protein</fullName>
    </recommendedName>
</protein>
<dbReference type="OrthoDB" id="506498at2759"/>
<gene>
    <name evidence="2" type="ORF">GUITHDRAFT_161717</name>
</gene>
<proteinExistence type="predicted"/>
<dbReference type="EnsemblProtists" id="EKX50796">
    <property type="protein sequence ID" value="EKX50796"/>
    <property type="gene ID" value="GUITHDRAFT_161717"/>
</dbReference>
<dbReference type="PaxDb" id="55529-EKX50796"/>
<dbReference type="AlphaFoldDB" id="L1JQG8"/>
<keyword evidence="4" id="KW-1185">Reference proteome</keyword>
<sequence length="298" mass="32934">MGYYYDEGDAFNFYLTIWGGDHCHVGIYTAEEEAQDMQPPAGGVKGESTESDTILLASNRSLEKILELSKPAFEGRSEGLAMDMGAAYGGCARALSKKYGCKVVCVELSKRENEVNIQRNVELKMQDKIIVPGELSFLDTQQEAGVFDCCVSEDSILHAGKARPAVVAEAARVLRKGGLFVFSDIMQKDCVDTSTLKDVYDRIGLEDMGSPAKYIEWASQAGKLLASSFQLKRYEDFSPQIAVHYGKILKMLEGPTREKLRGKVSDEYIVSMMKGLRAWVAASHAGSIVWGFFVFEKL</sequence>
<dbReference type="GeneID" id="17307451"/>
<dbReference type="GO" id="GO:0008757">
    <property type="term" value="F:S-adenosylmethionine-dependent methyltransferase activity"/>
    <property type="evidence" value="ECO:0007669"/>
    <property type="project" value="InterPro"/>
</dbReference>
<evidence type="ECO:0000259" key="1">
    <source>
        <dbReference type="Pfam" id="PF08241"/>
    </source>
</evidence>
<dbReference type="InterPro" id="IPR013216">
    <property type="entry name" value="Methyltransf_11"/>
</dbReference>
<dbReference type="KEGG" id="gtt:GUITHDRAFT_161717"/>
<name>L1JQG8_GUITC</name>
<dbReference type="EMBL" id="JH992977">
    <property type="protein sequence ID" value="EKX50796.1"/>
    <property type="molecule type" value="Genomic_DNA"/>
</dbReference>
<dbReference type="InterPro" id="IPR029063">
    <property type="entry name" value="SAM-dependent_MTases_sf"/>
</dbReference>
<dbReference type="OMA" id="NINASRW"/>
<dbReference type="RefSeq" id="XP_005837776.1">
    <property type="nucleotide sequence ID" value="XM_005837719.1"/>
</dbReference>
<dbReference type="Proteomes" id="UP000011087">
    <property type="component" value="Unassembled WGS sequence"/>
</dbReference>
<dbReference type="CDD" id="cd02440">
    <property type="entry name" value="AdoMet_MTases"/>
    <property type="match status" value="1"/>
</dbReference>
<dbReference type="Pfam" id="PF08241">
    <property type="entry name" value="Methyltransf_11"/>
    <property type="match status" value="1"/>
</dbReference>
<dbReference type="STRING" id="905079.L1JQG8"/>
<accession>L1JQG8</accession>
<organism evidence="2">
    <name type="scientific">Guillardia theta (strain CCMP2712)</name>
    <name type="common">Cryptophyte</name>
    <dbReference type="NCBI Taxonomy" id="905079"/>
    <lineage>
        <taxon>Eukaryota</taxon>
        <taxon>Cryptophyceae</taxon>
        <taxon>Pyrenomonadales</taxon>
        <taxon>Geminigeraceae</taxon>
        <taxon>Guillardia</taxon>
    </lineage>
</organism>
<dbReference type="SUPFAM" id="SSF53335">
    <property type="entry name" value="S-adenosyl-L-methionine-dependent methyltransferases"/>
    <property type="match status" value="1"/>
</dbReference>
<dbReference type="eggNOG" id="ENOG502S8KF">
    <property type="taxonomic scope" value="Eukaryota"/>
</dbReference>
<evidence type="ECO:0000313" key="4">
    <source>
        <dbReference type="Proteomes" id="UP000011087"/>
    </source>
</evidence>
<evidence type="ECO:0000313" key="2">
    <source>
        <dbReference type="EMBL" id="EKX50796.1"/>
    </source>
</evidence>
<reference evidence="2 4" key="1">
    <citation type="journal article" date="2012" name="Nature">
        <title>Algal genomes reveal evolutionary mosaicism and the fate of nucleomorphs.</title>
        <authorList>
            <consortium name="DOE Joint Genome Institute"/>
            <person name="Curtis B.A."/>
            <person name="Tanifuji G."/>
            <person name="Burki F."/>
            <person name="Gruber A."/>
            <person name="Irimia M."/>
            <person name="Maruyama S."/>
            <person name="Arias M.C."/>
            <person name="Ball S.G."/>
            <person name="Gile G.H."/>
            <person name="Hirakawa Y."/>
            <person name="Hopkins J.F."/>
            <person name="Kuo A."/>
            <person name="Rensing S.A."/>
            <person name="Schmutz J."/>
            <person name="Symeonidi A."/>
            <person name="Elias M."/>
            <person name="Eveleigh R.J."/>
            <person name="Herman E.K."/>
            <person name="Klute M.J."/>
            <person name="Nakayama T."/>
            <person name="Obornik M."/>
            <person name="Reyes-Prieto A."/>
            <person name="Armbrust E.V."/>
            <person name="Aves S.J."/>
            <person name="Beiko R.G."/>
            <person name="Coutinho P."/>
            <person name="Dacks J.B."/>
            <person name="Durnford D.G."/>
            <person name="Fast N.M."/>
            <person name="Green B.R."/>
            <person name="Grisdale C.J."/>
            <person name="Hempel F."/>
            <person name="Henrissat B."/>
            <person name="Hoppner M.P."/>
            <person name="Ishida K."/>
            <person name="Kim E."/>
            <person name="Koreny L."/>
            <person name="Kroth P.G."/>
            <person name="Liu Y."/>
            <person name="Malik S.B."/>
            <person name="Maier U.G."/>
            <person name="McRose D."/>
            <person name="Mock T."/>
            <person name="Neilson J.A."/>
            <person name="Onodera N.T."/>
            <person name="Poole A.M."/>
            <person name="Pritham E.J."/>
            <person name="Richards T.A."/>
            <person name="Rocap G."/>
            <person name="Roy S.W."/>
            <person name="Sarai C."/>
            <person name="Schaack S."/>
            <person name="Shirato S."/>
            <person name="Slamovits C.H."/>
            <person name="Spencer D.F."/>
            <person name="Suzuki S."/>
            <person name="Worden A.Z."/>
            <person name="Zauner S."/>
            <person name="Barry K."/>
            <person name="Bell C."/>
            <person name="Bharti A.K."/>
            <person name="Crow J.A."/>
            <person name="Grimwood J."/>
            <person name="Kramer R."/>
            <person name="Lindquist E."/>
            <person name="Lucas S."/>
            <person name="Salamov A."/>
            <person name="McFadden G.I."/>
            <person name="Lane C.E."/>
            <person name="Keeling P.J."/>
            <person name="Gray M.W."/>
            <person name="Grigoriev I.V."/>
            <person name="Archibald J.M."/>
        </authorList>
    </citation>
    <scope>NUCLEOTIDE SEQUENCE</scope>
    <source>
        <strain evidence="2 4">CCMP2712</strain>
    </source>
</reference>
<dbReference type="Gene3D" id="3.40.50.150">
    <property type="entry name" value="Vaccinia Virus protein VP39"/>
    <property type="match status" value="1"/>
</dbReference>
<dbReference type="HOGENOM" id="CLU_039068_6_2_1"/>
<reference evidence="4" key="2">
    <citation type="submission" date="2012-11" db="EMBL/GenBank/DDBJ databases">
        <authorList>
            <person name="Kuo A."/>
            <person name="Curtis B.A."/>
            <person name="Tanifuji G."/>
            <person name="Burki F."/>
            <person name="Gruber A."/>
            <person name="Irimia M."/>
            <person name="Maruyama S."/>
            <person name="Arias M.C."/>
            <person name="Ball S.G."/>
            <person name="Gile G.H."/>
            <person name="Hirakawa Y."/>
            <person name="Hopkins J.F."/>
            <person name="Rensing S.A."/>
            <person name="Schmutz J."/>
            <person name="Symeonidi A."/>
            <person name="Elias M."/>
            <person name="Eveleigh R.J."/>
            <person name="Herman E.K."/>
            <person name="Klute M.J."/>
            <person name="Nakayama T."/>
            <person name="Obornik M."/>
            <person name="Reyes-Prieto A."/>
            <person name="Armbrust E.V."/>
            <person name="Aves S.J."/>
            <person name="Beiko R.G."/>
            <person name="Coutinho P."/>
            <person name="Dacks J.B."/>
            <person name="Durnford D.G."/>
            <person name="Fast N.M."/>
            <person name="Green B.R."/>
            <person name="Grisdale C."/>
            <person name="Hempe F."/>
            <person name="Henrissat B."/>
            <person name="Hoppner M.P."/>
            <person name="Ishida K.-I."/>
            <person name="Kim E."/>
            <person name="Koreny L."/>
            <person name="Kroth P.G."/>
            <person name="Liu Y."/>
            <person name="Malik S.-B."/>
            <person name="Maier U.G."/>
            <person name="McRose D."/>
            <person name="Mock T."/>
            <person name="Neilson J.A."/>
            <person name="Onodera N.T."/>
            <person name="Poole A.M."/>
            <person name="Pritham E.J."/>
            <person name="Richards T.A."/>
            <person name="Rocap G."/>
            <person name="Roy S.W."/>
            <person name="Sarai C."/>
            <person name="Schaack S."/>
            <person name="Shirato S."/>
            <person name="Slamovits C.H."/>
            <person name="Spencer D.F."/>
            <person name="Suzuki S."/>
            <person name="Worden A.Z."/>
            <person name="Zauner S."/>
            <person name="Barry K."/>
            <person name="Bell C."/>
            <person name="Bharti A.K."/>
            <person name="Crow J.A."/>
            <person name="Grimwood J."/>
            <person name="Kramer R."/>
            <person name="Lindquist E."/>
            <person name="Lucas S."/>
            <person name="Salamov A."/>
            <person name="McFadden G.I."/>
            <person name="Lane C.E."/>
            <person name="Keeling P.J."/>
            <person name="Gray M.W."/>
            <person name="Grigoriev I.V."/>
            <person name="Archibald J.M."/>
        </authorList>
    </citation>
    <scope>NUCLEOTIDE SEQUENCE</scope>
    <source>
        <strain evidence="4">CCMP2712</strain>
    </source>
</reference>
<reference evidence="3" key="3">
    <citation type="submission" date="2016-03" db="UniProtKB">
        <authorList>
            <consortium name="EnsemblProtists"/>
        </authorList>
    </citation>
    <scope>IDENTIFICATION</scope>
</reference>
<evidence type="ECO:0000313" key="3">
    <source>
        <dbReference type="EnsemblProtists" id="EKX50796"/>
    </source>
</evidence>
<feature type="domain" description="Methyltransferase type 11" evidence="1">
    <location>
        <begin position="83"/>
        <end position="182"/>
    </location>
</feature>